<dbReference type="EMBL" id="CP003740">
    <property type="protein sequence ID" value="AGI69830.1"/>
    <property type="molecule type" value="Genomic_DNA"/>
</dbReference>
<gene>
    <name evidence="1" type="ORF">OAN307_c26990</name>
    <name evidence="2" type="ORF">OAN307_c44710</name>
</gene>
<proteinExistence type="predicted"/>
<sequence length="60" mass="6778">MAPPKRDTTGILVRLHANTIVGLDDMIAKAGEDWSRPEMIRRILKGRLTAEGYEIGEWVE</sequence>
<keyword evidence="3" id="KW-1185">Reference proteome</keyword>
<evidence type="ECO:0000313" key="2">
    <source>
        <dbReference type="EMBL" id="AGI69830.1"/>
    </source>
</evidence>
<accession>M9R908</accession>
<evidence type="ECO:0008006" key="4">
    <source>
        <dbReference type="Google" id="ProtNLM"/>
    </source>
</evidence>
<dbReference type="RefSeq" id="WP_015500275.1">
    <property type="nucleotide sequence ID" value="NC_020911.1"/>
</dbReference>
<evidence type="ECO:0000313" key="1">
    <source>
        <dbReference type="EMBL" id="AGI68278.1"/>
    </source>
</evidence>
<protein>
    <recommendedName>
        <fullName evidence="4">Ribbon-helix-helix protein CopG domain-containing protein</fullName>
    </recommendedName>
</protein>
<dbReference type="Proteomes" id="UP000005307">
    <property type="component" value="Chromosome"/>
</dbReference>
<name>M9R908_9RHOB</name>
<evidence type="ECO:0000313" key="3">
    <source>
        <dbReference type="Proteomes" id="UP000005307"/>
    </source>
</evidence>
<dbReference type="HOGENOM" id="CLU_2937058_0_0_5"/>
<dbReference type="AlphaFoldDB" id="M9R908"/>
<dbReference type="KEGG" id="oat:OAN307_c26990"/>
<dbReference type="KEGG" id="oat:OAN307_c44710"/>
<reference evidence="1 3" key="1">
    <citation type="journal article" date="2013" name="PLoS ONE">
        <title>Poles Apart: Arctic and Antarctic Octadecabacter strains Share High Genome Plasticity and a New Type of Xanthorhodopsin.</title>
        <authorList>
            <person name="Vollmers J."/>
            <person name="Voget S."/>
            <person name="Dietrich S."/>
            <person name="Gollnow K."/>
            <person name="Smits M."/>
            <person name="Meyer K."/>
            <person name="Brinkhoff T."/>
            <person name="Simon M."/>
            <person name="Daniel R."/>
        </authorList>
    </citation>
    <scope>NUCLEOTIDE SEQUENCE [LARGE SCALE GENOMIC DNA]</scope>
    <source>
        <strain evidence="1 3">307</strain>
    </source>
</reference>
<dbReference type="EMBL" id="CP003740">
    <property type="protein sequence ID" value="AGI68278.1"/>
    <property type="molecule type" value="Genomic_DNA"/>
</dbReference>
<organism evidence="1 3">
    <name type="scientific">Octadecabacter antarcticus 307</name>
    <dbReference type="NCBI Taxonomy" id="391626"/>
    <lineage>
        <taxon>Bacteria</taxon>
        <taxon>Pseudomonadati</taxon>
        <taxon>Pseudomonadota</taxon>
        <taxon>Alphaproteobacteria</taxon>
        <taxon>Rhodobacterales</taxon>
        <taxon>Roseobacteraceae</taxon>
        <taxon>Octadecabacter</taxon>
    </lineage>
</organism>
<dbReference type="OrthoDB" id="7691491at2"/>